<reference evidence="3" key="1">
    <citation type="submission" date="2018-11" db="EMBL/GenBank/DDBJ databases">
        <authorList>
            <consortium name="Pathogen Informatics"/>
        </authorList>
    </citation>
    <scope>NUCLEOTIDE SEQUENCE</scope>
</reference>
<dbReference type="PANTHER" id="PTHR10267:SF0">
    <property type="entry name" value="DNA POLYMERASE SUBUNIT GAMMA-1"/>
    <property type="match status" value="1"/>
</dbReference>
<dbReference type="GO" id="GO:0003677">
    <property type="term" value="F:DNA binding"/>
    <property type="evidence" value="ECO:0007669"/>
    <property type="project" value="InterPro"/>
</dbReference>
<sequence length="413" mass="46375">MPVKHAKQTKKHQQPRHHSFEYIFNRFANGRFLSKLSINCFARIIYLESSARLITDQIERPVSIIRFLATHLKIITITFGHASQCFADELRFPRRNMLPELIYYTGSIVLVTLGCNHSFAVTSCRISALLKAQPHDGSDNPTTCTQQHTKLVINESRFLDFWLSFQLLSTVVLHTGSTPFGWMTLEGDKSQGTDLHTKVAKMMNCSRSEAKVLNYARLYGSGLEFTKHLLGKFSAGISVSYSLVRPLMGTHARLLLTVFVYPENFLQKLSLDQAHSKAEQLLRRTKGRRVPADPDIHCLSGQLTAQSDVDYVCSPSVSTKSSKRTPLTSDSKTINVNPSPTVTTPKSHCKIQYTSSPHSRTNYVWQGGSESTVFNCLEKIARDVQPRTPFLSAQLTRALTPQLVKDDVSTNLV</sequence>
<dbReference type="AlphaFoldDB" id="A0A3S5CID5"/>
<dbReference type="GO" id="GO:0003887">
    <property type="term" value="F:DNA-directed DNA polymerase activity"/>
    <property type="evidence" value="ECO:0007669"/>
    <property type="project" value="InterPro"/>
</dbReference>
<dbReference type="InterPro" id="IPR043502">
    <property type="entry name" value="DNA/RNA_pol_sf"/>
</dbReference>
<accession>A0A3S5CID5</accession>
<dbReference type="InterPro" id="IPR002297">
    <property type="entry name" value="DNA-dir_DNA_pol_A_mt"/>
</dbReference>
<feature type="domain" description="DNA-directed DNA polymerase family A palm" evidence="2">
    <location>
        <begin position="164"/>
        <end position="412"/>
    </location>
</feature>
<dbReference type="InterPro" id="IPR001098">
    <property type="entry name" value="DNA-dir_DNA_pol_A_palm_dom"/>
</dbReference>
<dbReference type="GO" id="GO:0005760">
    <property type="term" value="C:gamma DNA polymerase complex"/>
    <property type="evidence" value="ECO:0007669"/>
    <property type="project" value="InterPro"/>
</dbReference>
<dbReference type="SUPFAM" id="SSF56672">
    <property type="entry name" value="DNA/RNA polymerases"/>
    <property type="match status" value="1"/>
</dbReference>
<evidence type="ECO:0000313" key="3">
    <source>
        <dbReference type="EMBL" id="VEL10678.1"/>
    </source>
</evidence>
<dbReference type="OrthoDB" id="5588663at2759"/>
<dbReference type="PANTHER" id="PTHR10267">
    <property type="entry name" value="DNA POLYMERASE SUBUNIT GAMMA-1"/>
    <property type="match status" value="1"/>
</dbReference>
<dbReference type="GO" id="GO:0008408">
    <property type="term" value="F:3'-5' exonuclease activity"/>
    <property type="evidence" value="ECO:0007669"/>
    <property type="project" value="TreeGrafter"/>
</dbReference>
<proteinExistence type="predicted"/>
<organism evidence="3 4">
    <name type="scientific">Protopolystoma xenopodis</name>
    <dbReference type="NCBI Taxonomy" id="117903"/>
    <lineage>
        <taxon>Eukaryota</taxon>
        <taxon>Metazoa</taxon>
        <taxon>Spiralia</taxon>
        <taxon>Lophotrochozoa</taxon>
        <taxon>Platyhelminthes</taxon>
        <taxon>Monogenea</taxon>
        <taxon>Polyopisthocotylea</taxon>
        <taxon>Polystomatidea</taxon>
        <taxon>Polystomatidae</taxon>
        <taxon>Protopolystoma</taxon>
    </lineage>
</organism>
<comment type="caution">
    <text evidence="3">The sequence shown here is derived from an EMBL/GenBank/DDBJ whole genome shotgun (WGS) entry which is preliminary data.</text>
</comment>
<keyword evidence="4" id="KW-1185">Reference proteome</keyword>
<evidence type="ECO:0000259" key="2">
    <source>
        <dbReference type="SMART" id="SM00482"/>
    </source>
</evidence>
<name>A0A3S5CID5_9PLAT</name>
<protein>
    <recommendedName>
        <fullName evidence="1">Mitochondrial DNA polymerase catalytic subunit</fullName>
    </recommendedName>
</protein>
<evidence type="ECO:0000256" key="1">
    <source>
        <dbReference type="ARBA" id="ARBA00031966"/>
    </source>
</evidence>
<dbReference type="SMART" id="SM00482">
    <property type="entry name" value="POLAc"/>
    <property type="match status" value="1"/>
</dbReference>
<dbReference type="EMBL" id="CAAALY010009676">
    <property type="protein sequence ID" value="VEL10678.1"/>
    <property type="molecule type" value="Genomic_DNA"/>
</dbReference>
<evidence type="ECO:0000313" key="4">
    <source>
        <dbReference type="Proteomes" id="UP000784294"/>
    </source>
</evidence>
<gene>
    <name evidence="3" type="ORF">PXEA_LOCUS4118</name>
</gene>
<dbReference type="GO" id="GO:0006264">
    <property type="term" value="P:mitochondrial DNA replication"/>
    <property type="evidence" value="ECO:0007669"/>
    <property type="project" value="TreeGrafter"/>
</dbReference>
<dbReference type="Proteomes" id="UP000784294">
    <property type="component" value="Unassembled WGS sequence"/>
</dbReference>